<accession>A0A4V2JFH8</accession>
<name>A0A4V2JFH8_9BURK</name>
<evidence type="ECO:0000313" key="2">
    <source>
        <dbReference type="Proteomes" id="UP000292120"/>
    </source>
</evidence>
<dbReference type="Proteomes" id="UP000292120">
    <property type="component" value="Unassembled WGS sequence"/>
</dbReference>
<protein>
    <recommendedName>
        <fullName evidence="3">DUF4124 domain-containing protein</fullName>
    </recommendedName>
</protein>
<dbReference type="EMBL" id="SIXI01000005">
    <property type="protein sequence ID" value="TBO29458.1"/>
    <property type="molecule type" value="Genomic_DNA"/>
</dbReference>
<keyword evidence="2" id="KW-1185">Reference proteome</keyword>
<comment type="caution">
    <text evidence="1">The sequence shown here is derived from an EMBL/GenBank/DDBJ whole genome shotgun (WGS) entry which is preliminary data.</text>
</comment>
<evidence type="ECO:0008006" key="3">
    <source>
        <dbReference type="Google" id="ProtNLM"/>
    </source>
</evidence>
<proteinExistence type="predicted"/>
<reference evidence="1 2" key="1">
    <citation type="submission" date="2019-02" db="EMBL/GenBank/DDBJ databases">
        <title>Aquabacterium sp. strain KMB7.</title>
        <authorList>
            <person name="Chen W.-M."/>
        </authorList>
    </citation>
    <scope>NUCLEOTIDE SEQUENCE [LARGE SCALE GENOMIC DNA]</scope>
    <source>
        <strain evidence="1 2">KMB7</strain>
    </source>
</reference>
<dbReference type="OrthoDB" id="8895482at2"/>
<gene>
    <name evidence="1" type="ORF">EYS42_13000</name>
</gene>
<evidence type="ECO:0000313" key="1">
    <source>
        <dbReference type="EMBL" id="TBO29458.1"/>
    </source>
</evidence>
<organism evidence="1 2">
    <name type="scientific">Aquabacterium lacunae</name>
    <dbReference type="NCBI Taxonomy" id="2528630"/>
    <lineage>
        <taxon>Bacteria</taxon>
        <taxon>Pseudomonadati</taxon>
        <taxon>Pseudomonadota</taxon>
        <taxon>Betaproteobacteria</taxon>
        <taxon>Burkholderiales</taxon>
        <taxon>Aquabacterium</taxon>
    </lineage>
</organism>
<dbReference type="AlphaFoldDB" id="A0A4V2JFH8"/>
<sequence>MRRGGLRAVCVLGLVVLPTLAQARIYTCVSPSGKHLTSDRPIPECLDLEQRELNKDGSQKRVVPPRMTPAERAAWEEQQRKRVQAEQSYKDAVRRDRNLLVRYPTQAAHDKARQSALDDIERAIASSEKRIAELQKERKPLLDDAEFYKGKRLPGALRVKLDGNEASQQAQKDIIENQQAEKVRIHGLYDTELARLKKLWAGQPPAFDVAPPR</sequence>